<dbReference type="AlphaFoldDB" id="A0A365H6J5"/>
<evidence type="ECO:0000313" key="4">
    <source>
        <dbReference type="Proteomes" id="UP000251891"/>
    </source>
</evidence>
<dbReference type="GO" id="GO:0005829">
    <property type="term" value="C:cytosol"/>
    <property type="evidence" value="ECO:0007669"/>
    <property type="project" value="TreeGrafter"/>
</dbReference>
<dbReference type="InterPro" id="IPR001387">
    <property type="entry name" value="Cro/C1-type_HTH"/>
</dbReference>
<organism evidence="3 4">
    <name type="scientific">Actinomadura craniellae</name>
    <dbReference type="NCBI Taxonomy" id="2231787"/>
    <lineage>
        <taxon>Bacteria</taxon>
        <taxon>Bacillati</taxon>
        <taxon>Actinomycetota</taxon>
        <taxon>Actinomycetes</taxon>
        <taxon>Streptosporangiales</taxon>
        <taxon>Thermomonosporaceae</taxon>
        <taxon>Actinomadura</taxon>
    </lineage>
</organism>
<feature type="domain" description="HTH cro/C1-type" evidence="2">
    <location>
        <begin position="11"/>
        <end position="66"/>
    </location>
</feature>
<dbReference type="Gene3D" id="1.10.260.40">
    <property type="entry name" value="lambda repressor-like DNA-binding domains"/>
    <property type="match status" value="1"/>
</dbReference>
<dbReference type="GO" id="GO:0003677">
    <property type="term" value="F:DNA binding"/>
    <property type="evidence" value="ECO:0007669"/>
    <property type="project" value="UniProtKB-KW"/>
</dbReference>
<gene>
    <name evidence="3" type="ORF">DPM19_12730</name>
</gene>
<dbReference type="InterPro" id="IPR010982">
    <property type="entry name" value="Lambda_DNA-bd_dom_sf"/>
</dbReference>
<dbReference type="Pfam" id="PF13560">
    <property type="entry name" value="HTH_31"/>
    <property type="match status" value="1"/>
</dbReference>
<dbReference type="SMART" id="SM00530">
    <property type="entry name" value="HTH_XRE"/>
    <property type="match status" value="1"/>
</dbReference>
<dbReference type="PANTHER" id="PTHR46797">
    <property type="entry name" value="HTH-TYPE TRANSCRIPTIONAL REGULATOR"/>
    <property type="match status" value="1"/>
</dbReference>
<dbReference type="PROSITE" id="PS50943">
    <property type="entry name" value="HTH_CROC1"/>
    <property type="match status" value="1"/>
</dbReference>
<dbReference type="OrthoDB" id="3420984at2"/>
<name>A0A365H6J5_9ACTN</name>
<dbReference type="PANTHER" id="PTHR46797:SF1">
    <property type="entry name" value="METHYLPHOSPHONATE SYNTHASE"/>
    <property type="match status" value="1"/>
</dbReference>
<accession>A0A365H6J5</accession>
<dbReference type="GO" id="GO:0003700">
    <property type="term" value="F:DNA-binding transcription factor activity"/>
    <property type="evidence" value="ECO:0007669"/>
    <property type="project" value="TreeGrafter"/>
</dbReference>
<evidence type="ECO:0000256" key="1">
    <source>
        <dbReference type="ARBA" id="ARBA00023125"/>
    </source>
</evidence>
<comment type="caution">
    <text evidence="3">The sequence shown here is derived from an EMBL/GenBank/DDBJ whole genome shotgun (WGS) entry which is preliminary data.</text>
</comment>
<keyword evidence="1" id="KW-0238">DNA-binding</keyword>
<keyword evidence="4" id="KW-1185">Reference proteome</keyword>
<dbReference type="SUPFAM" id="SSF47413">
    <property type="entry name" value="lambda repressor-like DNA-binding domains"/>
    <property type="match status" value="1"/>
</dbReference>
<dbReference type="Proteomes" id="UP000251891">
    <property type="component" value="Unassembled WGS sequence"/>
</dbReference>
<dbReference type="CDD" id="cd00093">
    <property type="entry name" value="HTH_XRE"/>
    <property type="match status" value="1"/>
</dbReference>
<evidence type="ECO:0000313" key="3">
    <source>
        <dbReference type="EMBL" id="RAY14622.1"/>
    </source>
</evidence>
<dbReference type="EMBL" id="QLYX01000005">
    <property type="protein sequence ID" value="RAY14622.1"/>
    <property type="molecule type" value="Genomic_DNA"/>
</dbReference>
<reference evidence="3 4" key="1">
    <citation type="submission" date="2018-06" db="EMBL/GenBank/DDBJ databases">
        <title>Actinomadura craniellae sp. nov. isolated from marine sponge Craniella sp.</title>
        <authorList>
            <person name="Li L."/>
            <person name="Xu Q.H."/>
            <person name="Lin H.W."/>
            <person name="Lu Y.H."/>
        </authorList>
    </citation>
    <scope>NUCLEOTIDE SEQUENCE [LARGE SCALE GENOMIC DNA]</scope>
    <source>
        <strain evidence="3 4">LHW63021</strain>
    </source>
</reference>
<protein>
    <submittedName>
        <fullName evidence="3">Transcriptional regulator</fullName>
    </submittedName>
</protein>
<dbReference type="InterPro" id="IPR050807">
    <property type="entry name" value="TransReg_Diox_bact_type"/>
</dbReference>
<sequence length="395" mass="42009">MPESTSIGARLKRLRRAQSLTQEQLAEAAGVSVDLVAKLEQGRRETARITSLIALANALDVELSELVGKRPRLGTGEDGRFLAVRDVLLSPDALPGLDPLDNGEPPALDAIEQAIGAAWGDYWAGRLTRLAATVPGLIGESRLAIGAYGTAAAGVLAQSYQLAACLLVHLGKDDLAVIGAERAVAAAAAGDDELRWVTLHGTYAWCLLHQGRTEAAERHAVRVAERTEPVISKAAPPHLTVWGGLLLTAMAAAAAGGRSGPAGDYIGLARSAAGRFDHDRLDYQVTFGPTQVAVQATHAGAVLREPARALKAARQVRRDDLPPVAYGRHLVDVAQAHLDARHHRTAETTLLEAEAISTEWFRHQGPARAMIAELVRETTRLSAPLRRLARAVEAN</sequence>
<proteinExistence type="predicted"/>
<evidence type="ECO:0000259" key="2">
    <source>
        <dbReference type="PROSITE" id="PS50943"/>
    </source>
</evidence>
<dbReference type="RefSeq" id="WP_111866676.1">
    <property type="nucleotide sequence ID" value="NZ_QLYX01000005.1"/>
</dbReference>